<feature type="transmembrane region" description="Helical" evidence="14">
    <location>
        <begin position="326"/>
        <end position="343"/>
    </location>
</feature>
<evidence type="ECO:0000259" key="16">
    <source>
        <dbReference type="Pfam" id="PF16491"/>
    </source>
</evidence>
<organism evidence="17 18">
    <name type="scientific">Methylomarinum roseum</name>
    <dbReference type="NCBI Taxonomy" id="3067653"/>
    <lineage>
        <taxon>Bacteria</taxon>
        <taxon>Pseudomonadati</taxon>
        <taxon>Pseudomonadota</taxon>
        <taxon>Gammaproteobacteria</taxon>
        <taxon>Methylococcales</taxon>
        <taxon>Methylococcaceae</taxon>
        <taxon>Methylomarinum</taxon>
    </lineage>
</organism>
<dbReference type="Proteomes" id="UP001225378">
    <property type="component" value="Chromosome"/>
</dbReference>
<evidence type="ECO:0000256" key="7">
    <source>
        <dbReference type="ARBA" id="ARBA00022833"/>
    </source>
</evidence>
<keyword evidence="10 14" id="KW-0472">Membrane</keyword>
<evidence type="ECO:0000256" key="4">
    <source>
        <dbReference type="ARBA" id="ARBA00022723"/>
    </source>
</evidence>
<dbReference type="AlphaFoldDB" id="A0AAU7NQ20"/>
<dbReference type="KEGG" id="mech:Q9L42_011880"/>
<accession>A0AAU7NQ20</accession>
<dbReference type="Gene3D" id="3.30.2010.10">
    <property type="entry name" value="Metalloproteases ('zincins'), catalytic domain"/>
    <property type="match status" value="1"/>
</dbReference>
<sequence>MNTFTLIFLIALVISYSIQFWLSMRQKSYVSSHRNSVPQAFKNSVSLAAHQKAADYTVEKGKLGDIDSIIGVIFLLLLTLGGGISLAFNFWSGFDLSPMLSSLAAVASIYLFMTLVEIPTSLYQTFVIEEKYGFNKNTPAQFFKDQLLSITLVLVIGMPILALILWVMDSIGSLWWLYAWAILMGFSLLMSWLFPTVIAPLFNKFTPMEEGSLKQRIQALLERCGFSSNGIYIMDGSRRSGHGNAYFTGLGNNKRIVFFDTLVDSLDEEELEAVLAHELGHFKRKHVIKMLAASSVMTLISFAILGWLITQSWFFTGLGVEVQSNAAALLLFMLVSPVFTIFLQPISAYFQRKFEFEADEFATRNAKAGKMISGLVKLYEENASTLTPDPLYSAFHYSHPPAAIRIAHIEEKMQSA</sequence>
<keyword evidence="6" id="KW-0256">Endoplasmic reticulum</keyword>
<keyword evidence="5 13" id="KW-0378">Hydrolase</keyword>
<evidence type="ECO:0000256" key="11">
    <source>
        <dbReference type="PIRSR" id="PIRSR627057-1"/>
    </source>
</evidence>
<feature type="binding site" evidence="12">
    <location>
        <position position="277"/>
    </location>
    <ligand>
        <name>Zn(2+)</name>
        <dbReference type="ChEBI" id="CHEBI:29105"/>
        <note>catalytic</note>
    </ligand>
</feature>
<evidence type="ECO:0000256" key="14">
    <source>
        <dbReference type="SAM" id="Phobius"/>
    </source>
</evidence>
<feature type="domain" description="Peptidase M48" evidence="15">
    <location>
        <begin position="208"/>
        <end position="411"/>
    </location>
</feature>
<dbReference type="InterPro" id="IPR001915">
    <property type="entry name" value="Peptidase_M48"/>
</dbReference>
<keyword evidence="9 13" id="KW-0482">Metalloprotease</keyword>
<evidence type="ECO:0000256" key="8">
    <source>
        <dbReference type="ARBA" id="ARBA00022989"/>
    </source>
</evidence>
<gene>
    <name evidence="17" type="ORF">Q9L42_011880</name>
</gene>
<dbReference type="Pfam" id="PF01435">
    <property type="entry name" value="Peptidase_M48"/>
    <property type="match status" value="1"/>
</dbReference>
<feature type="active site" evidence="11">
    <location>
        <position position="278"/>
    </location>
</feature>
<keyword evidence="18" id="KW-1185">Reference proteome</keyword>
<feature type="binding site" evidence="12">
    <location>
        <position position="355"/>
    </location>
    <ligand>
        <name>Zn(2+)</name>
        <dbReference type="ChEBI" id="CHEBI:29105"/>
        <note>catalytic</note>
    </ligand>
</feature>
<dbReference type="Pfam" id="PF16491">
    <property type="entry name" value="Peptidase_M48_N"/>
    <property type="match status" value="1"/>
</dbReference>
<evidence type="ECO:0000256" key="9">
    <source>
        <dbReference type="ARBA" id="ARBA00023049"/>
    </source>
</evidence>
<evidence type="ECO:0000256" key="2">
    <source>
        <dbReference type="ARBA" id="ARBA00022670"/>
    </source>
</evidence>
<dbReference type="GO" id="GO:0004222">
    <property type="term" value="F:metalloendopeptidase activity"/>
    <property type="evidence" value="ECO:0007669"/>
    <property type="project" value="InterPro"/>
</dbReference>
<evidence type="ECO:0000256" key="10">
    <source>
        <dbReference type="ARBA" id="ARBA00023136"/>
    </source>
</evidence>
<evidence type="ECO:0000256" key="1">
    <source>
        <dbReference type="ARBA" id="ARBA00004477"/>
    </source>
</evidence>
<dbReference type="GO" id="GO:0046872">
    <property type="term" value="F:metal ion binding"/>
    <property type="evidence" value="ECO:0007669"/>
    <property type="project" value="UniProtKB-KW"/>
</dbReference>
<proteinExistence type="inferred from homology"/>
<feature type="transmembrane region" description="Helical" evidence="14">
    <location>
        <begin position="69"/>
        <end position="91"/>
    </location>
</feature>
<dbReference type="GO" id="GO:0071586">
    <property type="term" value="P:CAAX-box protein processing"/>
    <property type="evidence" value="ECO:0007669"/>
    <property type="project" value="InterPro"/>
</dbReference>
<feature type="transmembrane region" description="Helical" evidence="14">
    <location>
        <begin position="103"/>
        <end position="126"/>
    </location>
</feature>
<evidence type="ECO:0000256" key="3">
    <source>
        <dbReference type="ARBA" id="ARBA00022692"/>
    </source>
</evidence>
<dbReference type="CDD" id="cd07343">
    <property type="entry name" value="M48A_Zmpste24p_like"/>
    <property type="match status" value="1"/>
</dbReference>
<evidence type="ECO:0000256" key="12">
    <source>
        <dbReference type="PIRSR" id="PIRSR627057-2"/>
    </source>
</evidence>
<evidence type="ECO:0000259" key="15">
    <source>
        <dbReference type="Pfam" id="PF01435"/>
    </source>
</evidence>
<feature type="transmembrane region" description="Helical" evidence="14">
    <location>
        <begin position="6"/>
        <end position="24"/>
    </location>
</feature>
<dbReference type="FunFam" id="3.30.2010.10:FF:000002">
    <property type="entry name" value="CAAX prenyl protease"/>
    <property type="match status" value="1"/>
</dbReference>
<dbReference type="EMBL" id="CP157743">
    <property type="protein sequence ID" value="XBS19069.1"/>
    <property type="molecule type" value="Genomic_DNA"/>
</dbReference>
<dbReference type="InterPro" id="IPR032456">
    <property type="entry name" value="Peptidase_M48_N"/>
</dbReference>
<feature type="domain" description="CAAX prenyl protease 1 N-terminal" evidence="16">
    <location>
        <begin position="28"/>
        <end position="204"/>
    </location>
</feature>
<evidence type="ECO:0000256" key="13">
    <source>
        <dbReference type="RuleBase" id="RU003983"/>
    </source>
</evidence>
<feature type="binding site" evidence="12">
    <location>
        <position position="281"/>
    </location>
    <ligand>
        <name>Zn(2+)</name>
        <dbReference type="ChEBI" id="CHEBI:29105"/>
        <note>catalytic</note>
    </ligand>
</feature>
<keyword evidence="8 14" id="KW-1133">Transmembrane helix</keyword>
<dbReference type="RefSeq" id="WP_305908189.1">
    <property type="nucleotide sequence ID" value="NZ_CP157743.1"/>
</dbReference>
<feature type="transmembrane region" description="Helical" evidence="14">
    <location>
        <begin position="291"/>
        <end position="314"/>
    </location>
</feature>
<keyword evidence="3 14" id="KW-0812">Transmembrane</keyword>
<evidence type="ECO:0000256" key="5">
    <source>
        <dbReference type="ARBA" id="ARBA00022801"/>
    </source>
</evidence>
<name>A0AAU7NQ20_9GAMM</name>
<evidence type="ECO:0000313" key="17">
    <source>
        <dbReference type="EMBL" id="XBS19069.1"/>
    </source>
</evidence>
<protein>
    <submittedName>
        <fullName evidence="17">M48 family metallopeptidase</fullName>
    </submittedName>
</protein>
<comment type="cofactor">
    <cofactor evidence="12 13">
        <name>Zn(2+)</name>
        <dbReference type="ChEBI" id="CHEBI:29105"/>
    </cofactor>
    <text evidence="12 13">Binds 1 zinc ion per subunit.</text>
</comment>
<evidence type="ECO:0000256" key="6">
    <source>
        <dbReference type="ARBA" id="ARBA00022824"/>
    </source>
</evidence>
<reference evidence="17 18" key="1">
    <citation type="journal article" date="2024" name="Microbiology">
        <title>Methylomarinum rosea sp. nov., a novel halophilic methanotrophic bacterium from the hypersaline Lake Elton.</title>
        <authorList>
            <person name="Suleimanov R.Z."/>
            <person name="Oshkin I.Y."/>
            <person name="Danilova O.V."/>
            <person name="Suzina N.E."/>
            <person name="Dedysh S.N."/>
        </authorList>
    </citation>
    <scope>NUCLEOTIDE SEQUENCE [LARGE SCALE GENOMIC DNA]</scope>
    <source>
        <strain evidence="17 18">Ch1-1</strain>
    </source>
</reference>
<comment type="similarity">
    <text evidence="13">Belongs to the peptidase M48 family.</text>
</comment>
<keyword evidence="7 12" id="KW-0862">Zinc</keyword>
<evidence type="ECO:0000313" key="18">
    <source>
        <dbReference type="Proteomes" id="UP001225378"/>
    </source>
</evidence>
<feature type="transmembrane region" description="Helical" evidence="14">
    <location>
        <begin position="147"/>
        <end position="168"/>
    </location>
</feature>
<comment type="subcellular location">
    <subcellularLocation>
        <location evidence="1">Endoplasmic reticulum membrane</location>
        <topology evidence="1">Multi-pass membrane protein</topology>
    </subcellularLocation>
</comment>
<keyword evidence="4 12" id="KW-0479">Metal-binding</keyword>
<dbReference type="PANTHER" id="PTHR10120">
    <property type="entry name" value="CAAX PRENYL PROTEASE 1"/>
    <property type="match status" value="1"/>
</dbReference>
<feature type="active site" description="Proton donor" evidence="11">
    <location>
        <position position="359"/>
    </location>
</feature>
<feature type="transmembrane region" description="Helical" evidence="14">
    <location>
        <begin position="174"/>
        <end position="194"/>
    </location>
</feature>
<dbReference type="InterPro" id="IPR027057">
    <property type="entry name" value="CAXX_Prtase_1"/>
</dbReference>
<keyword evidence="2 13" id="KW-0645">Protease</keyword>